<dbReference type="PROSITE" id="PS51201">
    <property type="entry name" value="RCK_N"/>
    <property type="match status" value="1"/>
</dbReference>
<accession>A0ABY4NYW0</accession>
<evidence type="ECO:0000313" key="4">
    <source>
        <dbReference type="Proteomes" id="UP000830158"/>
    </source>
</evidence>
<name>A0ABY4NYW0_9PSEU</name>
<dbReference type="EMBL" id="CP091196">
    <property type="protein sequence ID" value="UQS25260.1"/>
    <property type="molecule type" value="Genomic_DNA"/>
</dbReference>
<dbReference type="InterPro" id="IPR050721">
    <property type="entry name" value="Trk_Ktr_HKT_K-transport"/>
</dbReference>
<dbReference type="InterPro" id="IPR036291">
    <property type="entry name" value="NAD(P)-bd_dom_sf"/>
</dbReference>
<dbReference type="Pfam" id="PF02080">
    <property type="entry name" value="TrkA_C"/>
    <property type="match status" value="1"/>
</dbReference>
<dbReference type="RefSeq" id="WP_233156978.1">
    <property type="nucleotide sequence ID" value="NZ_CP091196.1"/>
</dbReference>
<protein>
    <submittedName>
        <fullName evidence="3">TrkA family potassium uptake protein</fullName>
    </submittedName>
</protein>
<dbReference type="Gene3D" id="3.30.70.1450">
    <property type="entry name" value="Regulator of K+ conductance, C-terminal domain"/>
    <property type="match status" value="1"/>
</dbReference>
<dbReference type="Gene3D" id="3.40.50.720">
    <property type="entry name" value="NAD(P)-binding Rossmann-like Domain"/>
    <property type="match status" value="1"/>
</dbReference>
<organism evidence="3 4">
    <name type="scientific">Amycolatopsis thermalba</name>
    <dbReference type="NCBI Taxonomy" id="944492"/>
    <lineage>
        <taxon>Bacteria</taxon>
        <taxon>Bacillati</taxon>
        <taxon>Actinomycetota</taxon>
        <taxon>Actinomycetes</taxon>
        <taxon>Pseudonocardiales</taxon>
        <taxon>Pseudonocardiaceae</taxon>
        <taxon>Amycolatopsis</taxon>
    </lineage>
</organism>
<dbReference type="PANTHER" id="PTHR43833">
    <property type="entry name" value="POTASSIUM CHANNEL PROTEIN 2-RELATED-RELATED"/>
    <property type="match status" value="1"/>
</dbReference>
<evidence type="ECO:0000313" key="3">
    <source>
        <dbReference type="EMBL" id="UQS25260.1"/>
    </source>
</evidence>
<gene>
    <name evidence="3" type="ORF">L1857_21835</name>
</gene>
<dbReference type="Proteomes" id="UP000830158">
    <property type="component" value="Chromosome"/>
</dbReference>
<evidence type="ECO:0000259" key="1">
    <source>
        <dbReference type="PROSITE" id="PS51201"/>
    </source>
</evidence>
<reference evidence="3" key="1">
    <citation type="submission" date="2022-01" db="EMBL/GenBank/DDBJ databases">
        <title>PSI-footprinting approach for the identification of protein synthesis inhibitor producers.</title>
        <authorList>
            <person name="Handel F."/>
            <person name="Kulik A."/>
            <person name="Wex K.W."/>
            <person name="Berscheid A."/>
            <person name="Saur J.S."/>
            <person name="Winkler A."/>
            <person name="Wibberg D."/>
            <person name="Kalinowski J."/>
            <person name="Broetz-Oesterhelt H."/>
            <person name="Mast Y."/>
        </authorList>
    </citation>
    <scope>NUCLEOTIDE SEQUENCE</scope>
    <source>
        <strain evidence="3">KNN 49.3e</strain>
    </source>
</reference>
<sequence>MADKREAGVVVIGLGRFGASLALELAKRDVEVLGIDRSPRIVQSLSGQLTQVVSADSTDIEAMRQLGVPEFSRAVVAIGTELEASILTASLLVDLGIDDIWGKATSREHGRILERVGVHHVVLPEHDMGERVAHLVTGRMLDYIEFEDDFAMVKTRAPAFAVGKPLGASGIRAKYGVTVVCIKRPGQDFTYATQDTVVLPGDTLIVAGTTRQTEQFAELS</sequence>
<feature type="domain" description="RCK C-terminal" evidence="2">
    <location>
        <begin position="138"/>
        <end position="220"/>
    </location>
</feature>
<dbReference type="PANTHER" id="PTHR43833:SF7">
    <property type="entry name" value="KTR SYSTEM POTASSIUM UPTAKE PROTEIN C"/>
    <property type="match status" value="1"/>
</dbReference>
<dbReference type="PROSITE" id="PS51202">
    <property type="entry name" value="RCK_C"/>
    <property type="match status" value="1"/>
</dbReference>
<keyword evidence="4" id="KW-1185">Reference proteome</keyword>
<dbReference type="InterPro" id="IPR006037">
    <property type="entry name" value="RCK_C"/>
</dbReference>
<dbReference type="InterPro" id="IPR036721">
    <property type="entry name" value="RCK_C_sf"/>
</dbReference>
<dbReference type="SUPFAM" id="SSF116726">
    <property type="entry name" value="TrkA C-terminal domain-like"/>
    <property type="match status" value="1"/>
</dbReference>
<dbReference type="InterPro" id="IPR003148">
    <property type="entry name" value="RCK_N"/>
</dbReference>
<dbReference type="SUPFAM" id="SSF51735">
    <property type="entry name" value="NAD(P)-binding Rossmann-fold domains"/>
    <property type="match status" value="1"/>
</dbReference>
<feature type="domain" description="RCK N-terminal" evidence="1">
    <location>
        <begin position="6"/>
        <end position="122"/>
    </location>
</feature>
<proteinExistence type="predicted"/>
<evidence type="ECO:0000259" key="2">
    <source>
        <dbReference type="PROSITE" id="PS51202"/>
    </source>
</evidence>
<dbReference type="Pfam" id="PF02254">
    <property type="entry name" value="TrkA_N"/>
    <property type="match status" value="1"/>
</dbReference>